<feature type="domain" description="N-acetyltransferase" evidence="4">
    <location>
        <begin position="12"/>
        <end position="198"/>
    </location>
</feature>
<evidence type="ECO:0000256" key="3">
    <source>
        <dbReference type="SAM" id="MobiDB-lite"/>
    </source>
</evidence>
<keyword evidence="6" id="KW-1185">Reference proteome</keyword>
<feature type="compositionally biased region" description="Basic residues" evidence="3">
    <location>
        <begin position="242"/>
        <end position="253"/>
    </location>
</feature>
<dbReference type="SUPFAM" id="SSF55729">
    <property type="entry name" value="Acyl-CoA N-acyltransferases (Nat)"/>
    <property type="match status" value="1"/>
</dbReference>
<dbReference type="CDD" id="cd04301">
    <property type="entry name" value="NAT_SF"/>
    <property type="match status" value="1"/>
</dbReference>
<name>A0ABT2NMU2_9RHOB</name>
<reference evidence="6" key="1">
    <citation type="submission" date="2023-07" db="EMBL/GenBank/DDBJ databases">
        <title>Defluviimonas sediminis sp. nov., isolated from mangrove sediment.</title>
        <authorList>
            <person name="Liu L."/>
            <person name="Li J."/>
            <person name="Huang Y."/>
            <person name="Pan J."/>
            <person name="Li M."/>
        </authorList>
    </citation>
    <scope>NUCLEOTIDE SEQUENCE [LARGE SCALE GENOMIC DNA]</scope>
    <source>
        <strain evidence="6">FT324</strain>
    </source>
</reference>
<evidence type="ECO:0000313" key="6">
    <source>
        <dbReference type="Proteomes" id="UP001205601"/>
    </source>
</evidence>
<evidence type="ECO:0000256" key="2">
    <source>
        <dbReference type="ARBA" id="ARBA00023315"/>
    </source>
</evidence>
<dbReference type="Proteomes" id="UP001205601">
    <property type="component" value="Unassembled WGS sequence"/>
</dbReference>
<gene>
    <name evidence="5" type="ORF">N5I32_04815</name>
</gene>
<protein>
    <submittedName>
        <fullName evidence="5">GNAT family N-acetyltransferase</fullName>
    </submittedName>
</protein>
<dbReference type="Gene3D" id="3.40.630.30">
    <property type="match status" value="1"/>
</dbReference>
<dbReference type="InterPro" id="IPR000182">
    <property type="entry name" value="GNAT_dom"/>
</dbReference>
<proteinExistence type="predicted"/>
<dbReference type="InterPro" id="IPR016181">
    <property type="entry name" value="Acyl_CoA_acyltransferase"/>
</dbReference>
<dbReference type="EMBL" id="JAOCQF010000001">
    <property type="protein sequence ID" value="MCT8328835.1"/>
    <property type="molecule type" value="Genomic_DNA"/>
</dbReference>
<dbReference type="PANTHER" id="PTHR43877:SF1">
    <property type="entry name" value="ACETYLTRANSFERASE"/>
    <property type="match status" value="1"/>
</dbReference>
<dbReference type="InterPro" id="IPR050832">
    <property type="entry name" value="Bact_Acetyltransf"/>
</dbReference>
<feature type="region of interest" description="Disordered" evidence="3">
    <location>
        <begin position="220"/>
        <end position="262"/>
    </location>
</feature>
<organism evidence="5 6">
    <name type="scientific">Albidovulum sediminis</name>
    <dbReference type="NCBI Taxonomy" id="3066345"/>
    <lineage>
        <taxon>Bacteria</taxon>
        <taxon>Pseudomonadati</taxon>
        <taxon>Pseudomonadota</taxon>
        <taxon>Alphaproteobacteria</taxon>
        <taxon>Rhodobacterales</taxon>
        <taxon>Paracoccaceae</taxon>
        <taxon>Albidovulum</taxon>
    </lineage>
</organism>
<evidence type="ECO:0000256" key="1">
    <source>
        <dbReference type="ARBA" id="ARBA00022679"/>
    </source>
</evidence>
<dbReference type="PANTHER" id="PTHR43877">
    <property type="entry name" value="AMINOALKYLPHOSPHONATE N-ACETYLTRANSFERASE-RELATED-RELATED"/>
    <property type="match status" value="1"/>
</dbReference>
<evidence type="ECO:0000259" key="4">
    <source>
        <dbReference type="PROSITE" id="PS51186"/>
    </source>
</evidence>
<accession>A0ABT2NMU2</accession>
<evidence type="ECO:0000313" key="5">
    <source>
        <dbReference type="EMBL" id="MCT8328835.1"/>
    </source>
</evidence>
<dbReference type="RefSeq" id="WP_261494254.1">
    <property type="nucleotide sequence ID" value="NZ_JAOCQF010000001.1"/>
</dbReference>
<comment type="caution">
    <text evidence="5">The sequence shown here is derived from an EMBL/GenBank/DDBJ whole genome shotgun (WGS) entry which is preliminary data.</text>
</comment>
<keyword evidence="2" id="KW-0012">Acyltransferase</keyword>
<dbReference type="Pfam" id="PF00583">
    <property type="entry name" value="Acetyltransf_1"/>
    <property type="match status" value="1"/>
</dbReference>
<dbReference type="PROSITE" id="PS51186">
    <property type="entry name" value="GNAT"/>
    <property type="match status" value="1"/>
</dbReference>
<keyword evidence="1" id="KW-0808">Transferase</keyword>
<sequence length="262" mass="27813">MQDPTLGPTHGPVLRPARRDDAADLARLADLAGEGLPRHLWSRLVEPGQSVWDVGAARAARDSGAFSWTNAQIAELEGRVAGAMIVYPIAGTPGSVDDLPPLFRPLQELENLVPGTTYINILATYPDFRGRGVATALVAGVAKGAGPAGLSLIVADGNLGARAFYARLGFVEMARRALVREDWATDSRAWILLTRPAGPLANPGAMGYMRATSQARCGLSGETSPAVHRLGQGKPCSEITPLRRKPERKRHGASRIFHASAS</sequence>